<dbReference type="NCBIfam" id="TIGR00756">
    <property type="entry name" value="PPR"/>
    <property type="match status" value="2"/>
</dbReference>
<dbReference type="EMBL" id="MU004357">
    <property type="protein sequence ID" value="KAF2654884.1"/>
    <property type="molecule type" value="Genomic_DNA"/>
</dbReference>
<dbReference type="AlphaFoldDB" id="A0A6A6T8J4"/>
<dbReference type="SUPFAM" id="SSF81901">
    <property type="entry name" value="HCP-like"/>
    <property type="match status" value="1"/>
</dbReference>
<evidence type="ECO:0000313" key="3">
    <source>
        <dbReference type="Proteomes" id="UP000799324"/>
    </source>
</evidence>
<dbReference type="InterPro" id="IPR002885">
    <property type="entry name" value="PPR_rpt"/>
</dbReference>
<dbReference type="InterPro" id="IPR011990">
    <property type="entry name" value="TPR-like_helical_dom_sf"/>
</dbReference>
<dbReference type="Gene3D" id="1.25.40.10">
    <property type="entry name" value="Tetratricopeptide repeat domain"/>
    <property type="match status" value="2"/>
</dbReference>
<dbReference type="GO" id="GO:0007005">
    <property type="term" value="P:mitochondrion organization"/>
    <property type="evidence" value="ECO:0007669"/>
    <property type="project" value="TreeGrafter"/>
</dbReference>
<keyword evidence="3" id="KW-1185">Reference proteome</keyword>
<evidence type="ECO:0000313" key="2">
    <source>
        <dbReference type="EMBL" id="KAF2654884.1"/>
    </source>
</evidence>
<accession>A0A6A6T8J4</accession>
<dbReference type="Pfam" id="PF01535">
    <property type="entry name" value="PPR"/>
    <property type="match status" value="1"/>
</dbReference>
<dbReference type="GO" id="GO:0006396">
    <property type="term" value="P:RNA processing"/>
    <property type="evidence" value="ECO:0007669"/>
    <property type="project" value="TreeGrafter"/>
</dbReference>
<dbReference type="Proteomes" id="UP000799324">
    <property type="component" value="Unassembled WGS sequence"/>
</dbReference>
<dbReference type="GO" id="GO:0005739">
    <property type="term" value="C:mitochondrion"/>
    <property type="evidence" value="ECO:0007669"/>
    <property type="project" value="TreeGrafter"/>
</dbReference>
<feature type="repeat" description="PPR" evidence="1">
    <location>
        <begin position="545"/>
        <end position="579"/>
    </location>
</feature>
<name>A0A6A6T8J4_9PLEO</name>
<organism evidence="2 3">
    <name type="scientific">Lophiostoma macrostomum CBS 122681</name>
    <dbReference type="NCBI Taxonomy" id="1314788"/>
    <lineage>
        <taxon>Eukaryota</taxon>
        <taxon>Fungi</taxon>
        <taxon>Dikarya</taxon>
        <taxon>Ascomycota</taxon>
        <taxon>Pezizomycotina</taxon>
        <taxon>Dothideomycetes</taxon>
        <taxon>Pleosporomycetidae</taxon>
        <taxon>Pleosporales</taxon>
        <taxon>Lophiostomataceae</taxon>
        <taxon>Lophiostoma</taxon>
    </lineage>
</organism>
<dbReference type="GO" id="GO:0003729">
    <property type="term" value="F:mRNA binding"/>
    <property type="evidence" value="ECO:0007669"/>
    <property type="project" value="TreeGrafter"/>
</dbReference>
<dbReference type="PANTHER" id="PTHR47934:SF6">
    <property type="entry name" value="MITOCHONDRIAL GROUP I INTRON SPLICING FACTOR CCM1-RELATED"/>
    <property type="match status" value="1"/>
</dbReference>
<dbReference type="PROSITE" id="PS51375">
    <property type="entry name" value="PPR"/>
    <property type="match status" value="1"/>
</dbReference>
<evidence type="ECO:0008006" key="4">
    <source>
        <dbReference type="Google" id="ProtNLM"/>
    </source>
</evidence>
<dbReference type="PANTHER" id="PTHR47934">
    <property type="entry name" value="PENTATRICOPEPTIDE REPEAT-CONTAINING PROTEIN PET309, MITOCHONDRIAL"/>
    <property type="match status" value="1"/>
</dbReference>
<dbReference type="Pfam" id="PF13041">
    <property type="entry name" value="PPR_2"/>
    <property type="match status" value="2"/>
</dbReference>
<protein>
    <recommendedName>
        <fullName evidence="4">TPR-like protein</fullName>
    </recommendedName>
</protein>
<proteinExistence type="predicted"/>
<reference evidence="2" key="1">
    <citation type="journal article" date="2020" name="Stud. Mycol.">
        <title>101 Dothideomycetes genomes: a test case for predicting lifestyles and emergence of pathogens.</title>
        <authorList>
            <person name="Haridas S."/>
            <person name="Albert R."/>
            <person name="Binder M."/>
            <person name="Bloem J."/>
            <person name="Labutti K."/>
            <person name="Salamov A."/>
            <person name="Andreopoulos B."/>
            <person name="Baker S."/>
            <person name="Barry K."/>
            <person name="Bills G."/>
            <person name="Bluhm B."/>
            <person name="Cannon C."/>
            <person name="Castanera R."/>
            <person name="Culley D."/>
            <person name="Daum C."/>
            <person name="Ezra D."/>
            <person name="Gonzalez J."/>
            <person name="Henrissat B."/>
            <person name="Kuo A."/>
            <person name="Liang C."/>
            <person name="Lipzen A."/>
            <person name="Lutzoni F."/>
            <person name="Magnuson J."/>
            <person name="Mondo S."/>
            <person name="Nolan M."/>
            <person name="Ohm R."/>
            <person name="Pangilinan J."/>
            <person name="Park H.-J."/>
            <person name="Ramirez L."/>
            <person name="Alfaro M."/>
            <person name="Sun H."/>
            <person name="Tritt A."/>
            <person name="Yoshinaga Y."/>
            <person name="Zwiers L.-H."/>
            <person name="Turgeon B."/>
            <person name="Goodwin S."/>
            <person name="Spatafora J."/>
            <person name="Crous P."/>
            <person name="Grigoriev I."/>
        </authorList>
    </citation>
    <scope>NUCLEOTIDE SEQUENCE</scope>
    <source>
        <strain evidence="2">CBS 122681</strain>
    </source>
</reference>
<gene>
    <name evidence="2" type="ORF">K491DRAFT_631167</name>
</gene>
<evidence type="ECO:0000256" key="1">
    <source>
        <dbReference type="PROSITE-ProRule" id="PRU00708"/>
    </source>
</evidence>
<dbReference type="OrthoDB" id="185373at2759"/>
<sequence>MLERASTCLESGGRHLLQCPKRGLRSRRMLHSSFWHHGAIDLSLPAWWASPSIPGRLSGDDQSRGCDGLLLDFLYPEKTLALMQTITKYGADSLKARRKQSSRANAVRQFSTTPWQRQRIGSDVLDPEEHAREQSLEREMQQHLYRSTANAALEALLASDEQNKQELAMRLYDAIPESGATSQLRADLLEYVESAPAKSYASRVVSIFESLPEDDRRASSYRIATSAYLALGMVGSSVQLYETAASRNISGDLGVDMILERTVKDNQWELCLRVYRGFVNSRSTETIRSYAFYQKSDRRENESMLAWRKAAKIPYLRGNLESFLFHVKQFRHELADSPKSWKAVRHFTFGLAAEAMEQILTRGPIDEQFVWDFFVSFFEALRALEIPAQSLYEYSIRRILHIERYRLYNNQDSIWHGLYRMYWRQCRTKELPGRPSKELYRQLILQAGHLGSESHVARFLKDLRRFYPDEPIPDHTLEYLVRFYAQHGQADIFHELFDEFAHSYESRLDLRILMLLPFTYARRVDVQGAERQFRRITEEFSKTPDIACWNVLLLAYARDDDLDGALACFNRILSAGCTPDTYTYGPMLELCSARGDIEAFETIYSRAEQLGIDVRTDGWARSGYVQACLRTDDIEGAEATARAMLKSHRGGMLRDKAGALGSSLTHVWNMLIQHYALEKDVMTCRRLYREMIDNEIPLDTWTYASLMRGLIEVSQTNAAFKILRSTMRMNNLQVHAFHYTIVMTGFLREGQYPLAEWAYKHMLTKKIPQTAASRLASLEVLGALEMRSLRQKRDYDPRTRLKEVEEALREVLVTDYKSEVADRQPHHSMQIDSRRNVPEGYFGFIIMLYGTRRAFDICKELFEAATIARQEEVDYRPPITLLTAMMEVHLKAKEYDEVAKCWELAKQQADKLVKTVEQVVQPPPPQPEFDSLLDPAVMQSFEDARIAKNRRQVLTMPTRIYIRSLAAQEDPNALGRAQRAIRSLLTSGFVLDNMTWNDFIQMQARRGAVVDAFSTCEMYLMPNFPGWRDLNPFYIRKTIPGFNWMEVRHTDITQRTIMPRYKTLVVLARVYAQIRRDEADGIGYNPHRGDWDREILERMCPMTVNAIITMPRTGDKWQQRILKGML</sequence>
<dbReference type="InterPro" id="IPR051114">
    <property type="entry name" value="Mito_RNA_Proc_CCM1"/>
</dbReference>